<dbReference type="HOGENOM" id="CLU_466584_0_0_1"/>
<dbReference type="GO" id="GO:0004843">
    <property type="term" value="F:cysteine-type deubiquitinase activity"/>
    <property type="evidence" value="ECO:0000318"/>
    <property type="project" value="GO_Central"/>
</dbReference>
<dbReference type="PROSITE" id="PS00973">
    <property type="entry name" value="USP_2"/>
    <property type="match status" value="1"/>
</dbReference>
<dbReference type="GO" id="GO:0031647">
    <property type="term" value="P:regulation of protein stability"/>
    <property type="evidence" value="ECO:0000318"/>
    <property type="project" value="GO_Central"/>
</dbReference>
<reference evidence="4" key="4">
    <citation type="submission" date="2025-09" db="UniProtKB">
        <authorList>
            <consortium name="Ensembl"/>
        </authorList>
    </citation>
    <scope>IDENTIFICATION</scope>
</reference>
<keyword evidence="1" id="KW-0833">Ubl conjugation pathway</keyword>
<dbReference type="Pfam" id="PF00443">
    <property type="entry name" value="UCH"/>
    <property type="match status" value="1"/>
</dbReference>
<evidence type="ECO:0000313" key="4">
    <source>
        <dbReference type="Ensembl" id="ENSCINP00000024812.2"/>
    </source>
</evidence>
<comment type="catalytic activity">
    <reaction evidence="1">
        <text>Thiol-dependent hydrolysis of ester, thioester, amide, peptide and isopeptide bonds formed by the C-terminal Gly of ubiquitin (a 76-residue protein attached to proteins as an intracellular targeting signal).</text>
        <dbReference type="EC" id="3.4.19.12"/>
    </reaction>
</comment>
<evidence type="ECO:0000259" key="3">
    <source>
        <dbReference type="PROSITE" id="PS50235"/>
    </source>
</evidence>
<dbReference type="PROSITE" id="PS50235">
    <property type="entry name" value="USP_3"/>
    <property type="match status" value="1"/>
</dbReference>
<keyword evidence="1" id="KW-0788">Thiol protease</keyword>
<dbReference type="OMA" id="MNDEFRF"/>
<feature type="domain" description="USP" evidence="3">
    <location>
        <begin position="58"/>
        <end position="585"/>
    </location>
</feature>
<dbReference type="Proteomes" id="UP000008144">
    <property type="component" value="Chromosome 4"/>
</dbReference>
<reference evidence="5" key="1">
    <citation type="journal article" date="2002" name="Science">
        <title>The draft genome of Ciona intestinalis: insights into chordate and vertebrate origins.</title>
        <authorList>
            <person name="Dehal P."/>
            <person name="Satou Y."/>
            <person name="Campbell R.K."/>
            <person name="Chapman J."/>
            <person name="Degnan B."/>
            <person name="De Tomaso A."/>
            <person name="Davidson B."/>
            <person name="Di Gregorio A."/>
            <person name="Gelpke M."/>
            <person name="Goodstein D.M."/>
            <person name="Harafuji N."/>
            <person name="Hastings K.E."/>
            <person name="Ho I."/>
            <person name="Hotta K."/>
            <person name="Huang W."/>
            <person name="Kawashima T."/>
            <person name="Lemaire P."/>
            <person name="Martinez D."/>
            <person name="Meinertzhagen I.A."/>
            <person name="Necula S."/>
            <person name="Nonaka M."/>
            <person name="Putnam N."/>
            <person name="Rash S."/>
            <person name="Saiga H."/>
            <person name="Satake M."/>
            <person name="Terry A."/>
            <person name="Yamada L."/>
            <person name="Wang H.G."/>
            <person name="Awazu S."/>
            <person name="Azumi K."/>
            <person name="Boore J."/>
            <person name="Branno M."/>
            <person name="Chin-Bow S."/>
            <person name="DeSantis R."/>
            <person name="Doyle S."/>
            <person name="Francino P."/>
            <person name="Keys D.N."/>
            <person name="Haga S."/>
            <person name="Hayashi H."/>
            <person name="Hino K."/>
            <person name="Imai K.S."/>
            <person name="Inaba K."/>
            <person name="Kano S."/>
            <person name="Kobayashi K."/>
            <person name="Kobayashi M."/>
            <person name="Lee B.I."/>
            <person name="Makabe K.W."/>
            <person name="Manohar C."/>
            <person name="Matassi G."/>
            <person name="Medina M."/>
            <person name="Mochizuki Y."/>
            <person name="Mount S."/>
            <person name="Morishita T."/>
            <person name="Miura S."/>
            <person name="Nakayama A."/>
            <person name="Nishizaka S."/>
            <person name="Nomoto H."/>
            <person name="Ohta F."/>
            <person name="Oishi K."/>
            <person name="Rigoutsos I."/>
            <person name="Sano M."/>
            <person name="Sasaki A."/>
            <person name="Sasakura Y."/>
            <person name="Shoguchi E."/>
            <person name="Shin-i T."/>
            <person name="Spagnuolo A."/>
            <person name="Stainier D."/>
            <person name="Suzuki M.M."/>
            <person name="Tassy O."/>
            <person name="Takatori N."/>
            <person name="Tokuoka M."/>
            <person name="Yagi K."/>
            <person name="Yoshizaki F."/>
            <person name="Wada S."/>
            <person name="Zhang C."/>
            <person name="Hyatt P.D."/>
            <person name="Larimer F."/>
            <person name="Detter C."/>
            <person name="Doggett N."/>
            <person name="Glavina T."/>
            <person name="Hawkins T."/>
            <person name="Richardson P."/>
            <person name="Lucas S."/>
            <person name="Kohara Y."/>
            <person name="Levine M."/>
            <person name="Satoh N."/>
            <person name="Rokhsar D.S."/>
        </authorList>
    </citation>
    <scope>NUCLEOTIDE SEQUENCE [LARGE SCALE GENOMIC DNA]</scope>
</reference>
<dbReference type="AlphaFoldDB" id="F6YVN9"/>
<dbReference type="InParanoid" id="F6YVN9"/>
<reference evidence="4" key="2">
    <citation type="journal article" date="2008" name="Genome Biol.">
        <title>Improved genome assembly and evidence-based global gene model set for the chordate Ciona intestinalis: new insight into intron and operon populations.</title>
        <authorList>
            <person name="Satou Y."/>
            <person name="Mineta K."/>
            <person name="Ogasawara M."/>
            <person name="Sasakura Y."/>
            <person name="Shoguchi E."/>
            <person name="Ueno K."/>
            <person name="Yamada L."/>
            <person name="Matsumoto J."/>
            <person name="Wasserscheid J."/>
            <person name="Dewar K."/>
            <person name="Wiley G.B."/>
            <person name="Macmil S.L."/>
            <person name="Roe B.A."/>
            <person name="Zeller R.W."/>
            <person name="Hastings K.E."/>
            <person name="Lemaire P."/>
            <person name="Lindquist E."/>
            <person name="Endo T."/>
            <person name="Hotta K."/>
            <person name="Inaba K."/>
        </authorList>
    </citation>
    <scope>NUCLEOTIDE SEQUENCE [LARGE SCALE GENOMIC DNA]</scope>
    <source>
        <strain evidence="4">wild type</strain>
    </source>
</reference>
<dbReference type="STRING" id="7719.ENSCINP00000024812"/>
<feature type="coiled-coil region" evidence="2">
    <location>
        <begin position="343"/>
        <end position="373"/>
    </location>
</feature>
<organism evidence="4 5">
    <name type="scientific">Ciona intestinalis</name>
    <name type="common">Transparent sea squirt</name>
    <name type="synonym">Ascidia intestinalis</name>
    <dbReference type="NCBI Taxonomy" id="7719"/>
    <lineage>
        <taxon>Eukaryota</taxon>
        <taxon>Metazoa</taxon>
        <taxon>Chordata</taxon>
        <taxon>Tunicata</taxon>
        <taxon>Ascidiacea</taxon>
        <taxon>Phlebobranchia</taxon>
        <taxon>Cionidae</taxon>
        <taxon>Ciona</taxon>
    </lineage>
</organism>
<dbReference type="InterPro" id="IPR038765">
    <property type="entry name" value="Papain-like_cys_pep_sf"/>
</dbReference>
<dbReference type="GO" id="GO:0005829">
    <property type="term" value="C:cytosol"/>
    <property type="evidence" value="ECO:0000318"/>
    <property type="project" value="GO_Central"/>
</dbReference>
<dbReference type="PANTHER" id="PTHR24006:SF944">
    <property type="entry name" value="UBIQUITIN CARBOXYL-TERMINAL HYDROLASE"/>
    <property type="match status" value="1"/>
</dbReference>
<sequence length="585" mass="67551">MEPGTSSSVEHLEGDDLARALAESIADIQSRQPISGDASHRHKKDPHNLLRISKNWPVGLKNVGNSCWFSVVVQSLFHIPIFRNIILKFGPTEIDPSLNAEEKTKRNLRLMQELRCLFALMITSNKSFLDPIKCVNILQEAFQTKSSDSQQDVSEFTHMLLDWLEDAFRHIQETTQENDRRKERNNEFNITSADDIGVISDLRGPQKPLCNPVQELFYGTSKTVGVNRHEFLYFEKFGIYLEYSLFFHGYLTSTKQEHTFGILPLCVEGHKNLHESLEYATAKAHCETSQNGQEVWFTKLPPILTFQLSRFQFNQAIGKPEKIHNRLIFPSLFYMDRYMESNAQKTRARREEIKQLREELSELKLNLNQLSNFTANEKSYHVAELLSICAEYATSKSSSSNMDGNASCGRRLRKFLLIVSILSVKKFGFCRIFTHDSAKTESLSKSLIRPNKFGKPKLRYITNNVFIFKRLFATDNLKYCCSSITFHADIREKIEEIQMTIDKMFDDPNERCFPYSLHAVLVHQGQALAGHYWAYIKDYVNRRWLKFNDVAVTEETYDQLTSDSIGGVHSYRFYGNSASAYCLIY</sequence>
<evidence type="ECO:0000313" key="5">
    <source>
        <dbReference type="Proteomes" id="UP000008144"/>
    </source>
</evidence>
<dbReference type="GO" id="GO:0005634">
    <property type="term" value="C:nucleus"/>
    <property type="evidence" value="ECO:0000318"/>
    <property type="project" value="GO_Central"/>
</dbReference>
<evidence type="ECO:0000256" key="2">
    <source>
        <dbReference type="SAM" id="Coils"/>
    </source>
</evidence>
<dbReference type="GO" id="GO:0006508">
    <property type="term" value="P:proteolysis"/>
    <property type="evidence" value="ECO:0007669"/>
    <property type="project" value="UniProtKB-KW"/>
</dbReference>
<dbReference type="InterPro" id="IPR028889">
    <property type="entry name" value="USP"/>
</dbReference>
<dbReference type="FunCoup" id="F6YVN9">
    <property type="interactions" value="1"/>
</dbReference>
<dbReference type="Ensembl" id="ENSCINT00000025058.2">
    <property type="protein sequence ID" value="ENSCINP00000024812.2"/>
    <property type="gene ID" value="ENSCING00000003638.3"/>
</dbReference>
<protein>
    <recommendedName>
        <fullName evidence="1">Ubiquitin carboxyl-terminal hydrolase</fullName>
        <ecNumber evidence="1">3.4.19.12</ecNumber>
    </recommendedName>
</protein>
<dbReference type="GeneTree" id="ENSGT00940000176217"/>
<keyword evidence="5" id="KW-1185">Reference proteome</keyword>
<keyword evidence="1" id="KW-0645">Protease</keyword>
<dbReference type="InterPro" id="IPR018200">
    <property type="entry name" value="USP_CS"/>
</dbReference>
<dbReference type="EC" id="3.4.19.12" evidence="1"/>
<dbReference type="EMBL" id="EAAA01001978">
    <property type="status" value="NOT_ANNOTATED_CDS"/>
    <property type="molecule type" value="Genomic_DNA"/>
</dbReference>
<dbReference type="FunFam" id="3.90.70.10:FF:000326">
    <property type="entry name" value="Ubiquitin carboxyl-terminal hydrolase 25"/>
    <property type="match status" value="1"/>
</dbReference>
<proteinExistence type="inferred from homology"/>
<dbReference type="InterPro" id="IPR050164">
    <property type="entry name" value="Peptidase_C19"/>
</dbReference>
<accession>F6YVN9</accession>
<dbReference type="SUPFAM" id="SSF54001">
    <property type="entry name" value="Cysteine proteinases"/>
    <property type="match status" value="1"/>
</dbReference>
<comment type="similarity">
    <text evidence="1">Belongs to the peptidase C19 family.</text>
</comment>
<dbReference type="InterPro" id="IPR001394">
    <property type="entry name" value="Peptidase_C19_UCH"/>
</dbReference>
<reference evidence="4" key="3">
    <citation type="submission" date="2025-08" db="UniProtKB">
        <authorList>
            <consortium name="Ensembl"/>
        </authorList>
    </citation>
    <scope>IDENTIFICATION</scope>
</reference>
<evidence type="ECO:0000256" key="1">
    <source>
        <dbReference type="RuleBase" id="RU366025"/>
    </source>
</evidence>
<dbReference type="EMBL" id="EAAA01001977">
    <property type="status" value="NOT_ANNOTATED_CDS"/>
    <property type="molecule type" value="Genomic_DNA"/>
</dbReference>
<name>F6YVN9_CIOIN</name>
<keyword evidence="2" id="KW-0175">Coiled coil</keyword>
<dbReference type="PANTHER" id="PTHR24006">
    <property type="entry name" value="UBIQUITIN CARBOXYL-TERMINAL HYDROLASE"/>
    <property type="match status" value="1"/>
</dbReference>
<dbReference type="PROSITE" id="PS00972">
    <property type="entry name" value="USP_1"/>
    <property type="match status" value="1"/>
</dbReference>
<dbReference type="Gene3D" id="3.90.70.10">
    <property type="entry name" value="Cysteine proteinases"/>
    <property type="match status" value="1"/>
</dbReference>
<keyword evidence="1" id="KW-0378">Hydrolase</keyword>
<dbReference type="GO" id="GO:0016579">
    <property type="term" value="P:protein deubiquitination"/>
    <property type="evidence" value="ECO:0007669"/>
    <property type="project" value="InterPro"/>
</dbReference>